<sequence length="549" mass="63091">MKRLSTDCHSTHYEVRPAKTHQRSSNVTVMWSSATTVNDNEMHAGIEPGIRHQYNGPDLDKLPHTKPKATAYLNSRVGELSQREISEPNPLERFKNPRKHHDIIAMAQLIFQKTKSPAKFVEEVFRSIFGPEMRKFFNQKIQKFFRKHARTTVLSASQQKELDNGYLRLQEWETSSQISSGLFSLKKFNGLIEAINNAMDKALVQKEETIIRDELSQDQYADKIIKALKHGYGFDRSLVSWDMKWLHVLCPVFEMTASTDVSGAHEEQWRTYIGSALKENQIDWVLGISSSFLTAKIAQRIVSNEESQERIIAMSSLAQTREITRFKDRGESINFGCKFPLKNGLPDGLVQGFKRLRENTNSCNSLPNPGLINHYKKAFSLLEEFQSEPHVELLCILALTVGMTSDMTIYIVPKKDARDEVARFAIASSSVKPKRGGARVAVLALRMLWYLMPEKFVWEKAKGEELEIEEETMYSIQRVREATGWLDCPKDQVKRISKSKNMRRASKEALDARLEQLRSLMPKPTDFVREVFQSDDPKWVDQCKAIIKW</sequence>
<evidence type="ECO:0000313" key="1">
    <source>
        <dbReference type="EMBL" id="KKP05317.1"/>
    </source>
</evidence>
<dbReference type="AlphaFoldDB" id="A0A0F9ZZ94"/>
<dbReference type="OrthoDB" id="5243188at2759"/>
<dbReference type="Proteomes" id="UP000034112">
    <property type="component" value="Unassembled WGS sequence"/>
</dbReference>
<evidence type="ECO:0000313" key="2">
    <source>
        <dbReference type="Proteomes" id="UP000034112"/>
    </source>
</evidence>
<name>A0A0F9ZZ94_TRIHA</name>
<dbReference type="EMBL" id="JOKZ01000052">
    <property type="protein sequence ID" value="KKP05317.1"/>
    <property type="molecule type" value="Genomic_DNA"/>
</dbReference>
<comment type="caution">
    <text evidence="1">The sequence shown here is derived from an EMBL/GenBank/DDBJ whole genome shotgun (WGS) entry which is preliminary data.</text>
</comment>
<accession>A0A0F9ZZ94</accession>
<proteinExistence type="predicted"/>
<dbReference type="OMA" id="AHEEQWR"/>
<protein>
    <submittedName>
        <fullName evidence="1">Uncharacterized protein</fullName>
    </submittedName>
</protein>
<gene>
    <name evidence="1" type="ORF">THAR02_02583</name>
</gene>
<organism evidence="1 2">
    <name type="scientific">Trichoderma harzianum</name>
    <name type="common">Hypocrea lixii</name>
    <dbReference type="NCBI Taxonomy" id="5544"/>
    <lineage>
        <taxon>Eukaryota</taxon>
        <taxon>Fungi</taxon>
        <taxon>Dikarya</taxon>
        <taxon>Ascomycota</taxon>
        <taxon>Pezizomycotina</taxon>
        <taxon>Sordariomycetes</taxon>
        <taxon>Hypocreomycetidae</taxon>
        <taxon>Hypocreales</taxon>
        <taxon>Hypocreaceae</taxon>
        <taxon>Trichoderma</taxon>
    </lineage>
</organism>
<reference evidence="2" key="1">
    <citation type="journal article" date="2015" name="Genome Announc.">
        <title>Draft whole-genome sequence of the biocontrol agent Trichoderma harzianum T6776.</title>
        <authorList>
            <person name="Baroncelli R."/>
            <person name="Piaggeschi G."/>
            <person name="Fiorini L."/>
            <person name="Bertolini E."/>
            <person name="Zapparata A."/>
            <person name="Pe M.E."/>
            <person name="Sarrocco S."/>
            <person name="Vannacci G."/>
        </authorList>
    </citation>
    <scope>NUCLEOTIDE SEQUENCE [LARGE SCALE GENOMIC DNA]</scope>
    <source>
        <strain evidence="2">T6776</strain>
    </source>
</reference>